<keyword evidence="3" id="KW-0997">Cell inner membrane</keyword>
<dbReference type="NCBIfam" id="NF007290">
    <property type="entry name" value="PRK09759.1"/>
    <property type="match status" value="1"/>
</dbReference>
<evidence type="ECO:0000256" key="4">
    <source>
        <dbReference type="ARBA" id="ARBA00022649"/>
    </source>
</evidence>
<evidence type="ECO:0000256" key="1">
    <source>
        <dbReference type="ARBA" id="ARBA00004377"/>
    </source>
</evidence>
<evidence type="ECO:0000256" key="5">
    <source>
        <dbReference type="ARBA" id="ARBA00022692"/>
    </source>
</evidence>
<evidence type="ECO:0000256" key="7">
    <source>
        <dbReference type="ARBA" id="ARBA00023136"/>
    </source>
</evidence>
<proteinExistence type="inferred from homology"/>
<dbReference type="EMBL" id="CP029443">
    <property type="protein sequence ID" value="AWL56975.1"/>
    <property type="molecule type" value="Genomic_DNA"/>
</dbReference>
<evidence type="ECO:0000313" key="10">
    <source>
        <dbReference type="EMBL" id="AWL63637.1"/>
    </source>
</evidence>
<protein>
    <submittedName>
        <fullName evidence="10">Small toxic polypeptide</fullName>
    </submittedName>
</protein>
<evidence type="ECO:0000256" key="2">
    <source>
        <dbReference type="ARBA" id="ARBA00022475"/>
    </source>
</evidence>
<dbReference type="InterPro" id="IPR018084">
    <property type="entry name" value="Hok/gef_toxin_CS"/>
</dbReference>
<comment type="subcellular location">
    <subcellularLocation>
        <location evidence="1 8">Cell inner membrane</location>
        <topology evidence="1 8">Single-pass membrane protein</topology>
    </subcellularLocation>
</comment>
<evidence type="ECO:0000256" key="3">
    <source>
        <dbReference type="ARBA" id="ARBA00022519"/>
    </source>
</evidence>
<gene>
    <name evidence="10" type="ORF">DKC00_18590</name>
    <name evidence="9" type="ORF">DKC11_14585</name>
</gene>
<dbReference type="GO" id="GO:0005886">
    <property type="term" value="C:plasma membrane"/>
    <property type="evidence" value="ECO:0007669"/>
    <property type="project" value="UniProtKB-SubCell"/>
</dbReference>
<feature type="transmembrane region" description="Helical" evidence="8">
    <location>
        <begin position="6"/>
        <end position="24"/>
    </location>
</feature>
<evidence type="ECO:0000256" key="8">
    <source>
        <dbReference type="RuleBase" id="RU221113"/>
    </source>
</evidence>
<dbReference type="PROSITE" id="PS00556">
    <property type="entry name" value="HOK_GEF"/>
    <property type="match status" value="1"/>
</dbReference>
<dbReference type="InterPro" id="IPR000021">
    <property type="entry name" value="Hok/gef_toxin"/>
</dbReference>
<evidence type="ECO:0000313" key="9">
    <source>
        <dbReference type="EMBL" id="AWL56975.1"/>
    </source>
</evidence>
<evidence type="ECO:0000313" key="11">
    <source>
        <dbReference type="Proteomes" id="UP000245649"/>
    </source>
</evidence>
<keyword evidence="4" id="KW-1277">Toxin-antitoxin system</keyword>
<accession>A0AAI8NLT1</accession>
<dbReference type="Proteomes" id="UP000245760">
    <property type="component" value="Chromosome"/>
</dbReference>
<dbReference type="PRINTS" id="PR00281">
    <property type="entry name" value="HOKGEFTOXIC"/>
</dbReference>
<dbReference type="RefSeq" id="WP_109546822.1">
    <property type="nucleotide sequence ID" value="NZ_CP029432.1"/>
</dbReference>
<evidence type="ECO:0000256" key="6">
    <source>
        <dbReference type="ARBA" id="ARBA00022989"/>
    </source>
</evidence>
<dbReference type="EMBL" id="CP029432">
    <property type="protein sequence ID" value="AWL63637.1"/>
    <property type="molecule type" value="Genomic_DNA"/>
</dbReference>
<name>A0AAI8NLT1_9ENTR</name>
<keyword evidence="6 8" id="KW-1133">Transmembrane helix</keyword>
<keyword evidence="2" id="KW-1003">Cell membrane</keyword>
<dbReference type="Pfam" id="PF01848">
    <property type="entry name" value="HOK_GEF"/>
    <property type="match status" value="1"/>
</dbReference>
<keyword evidence="12" id="KW-1185">Reference proteome</keyword>
<evidence type="ECO:0000313" key="12">
    <source>
        <dbReference type="Proteomes" id="UP000245760"/>
    </source>
</evidence>
<dbReference type="AlphaFoldDB" id="A0AAI8NLT1"/>
<keyword evidence="7 8" id="KW-0472">Membrane</keyword>
<keyword evidence="5 8" id="KW-0812">Transmembrane</keyword>
<organism evidence="10 11">
    <name type="scientific">Klebsiella quasipneumoniae</name>
    <dbReference type="NCBI Taxonomy" id="1463165"/>
    <lineage>
        <taxon>Bacteria</taxon>
        <taxon>Pseudomonadati</taxon>
        <taxon>Pseudomonadota</taxon>
        <taxon>Gammaproteobacteria</taxon>
        <taxon>Enterobacterales</taxon>
        <taxon>Enterobacteriaceae</taxon>
        <taxon>Klebsiella/Raoultella group</taxon>
        <taxon>Klebsiella</taxon>
        <taxon>Klebsiella pneumoniae complex</taxon>
    </lineage>
</organism>
<reference evidence="11 12" key="1">
    <citation type="submission" date="2018-05" db="EMBL/GenBank/DDBJ databases">
        <title>Klebsiella quasipneumonaiae provides a window into carbapenemase gene transfer, plasmid rearrangements and nosocomial acquisition from the hospital environment.</title>
        <authorList>
            <person name="Mathers A.J."/>
            <person name="Vegesana K."/>
            <person name="Stoesser N."/>
            <person name="Crook D."/>
            <person name="Vaughan A."/>
            <person name="Barry K."/>
            <person name="Parikh H."/>
            <person name="Sebra R."/>
            <person name="Kotay S."/>
            <person name="Walker A.S."/>
            <person name="Sheppard A.E."/>
        </authorList>
    </citation>
    <scope>NUCLEOTIDE SEQUENCE [LARGE SCALE GENOMIC DNA]</scope>
    <source>
        <strain evidence="9 12">CAV1947</strain>
        <strain evidence="10 11">CAV2018</strain>
    </source>
</reference>
<comment type="similarity">
    <text evidence="8">Belongs to the hok/gef family.</text>
</comment>
<dbReference type="Proteomes" id="UP000245649">
    <property type="component" value="Chromosome"/>
</dbReference>
<sequence length="50" mass="5839">MLRNYLLFGLIVICFTVLLLTWMVRDSLYELQLRQGNSELVAFLACDSKQ</sequence>